<comment type="caution">
    <text evidence="2">The sequence shown here is derived from an EMBL/GenBank/DDBJ whole genome shotgun (WGS) entry which is preliminary data.</text>
</comment>
<accession>X1M134</accession>
<feature type="region of interest" description="Disordered" evidence="1">
    <location>
        <begin position="13"/>
        <end position="32"/>
    </location>
</feature>
<dbReference type="AlphaFoldDB" id="X1M134"/>
<sequence length="32" mass="3646">MVNFMMMSQKMDRKAAESAAKEHMSRMPAWGG</sequence>
<protein>
    <submittedName>
        <fullName evidence="2">Uncharacterized protein</fullName>
    </submittedName>
</protein>
<dbReference type="EMBL" id="BARV01005154">
    <property type="protein sequence ID" value="GAI11786.1"/>
    <property type="molecule type" value="Genomic_DNA"/>
</dbReference>
<organism evidence="2">
    <name type="scientific">marine sediment metagenome</name>
    <dbReference type="NCBI Taxonomy" id="412755"/>
    <lineage>
        <taxon>unclassified sequences</taxon>
        <taxon>metagenomes</taxon>
        <taxon>ecological metagenomes</taxon>
    </lineage>
</organism>
<evidence type="ECO:0000313" key="2">
    <source>
        <dbReference type="EMBL" id="GAI11786.1"/>
    </source>
</evidence>
<feature type="compositionally biased region" description="Basic and acidic residues" evidence="1">
    <location>
        <begin position="13"/>
        <end position="25"/>
    </location>
</feature>
<evidence type="ECO:0000256" key="1">
    <source>
        <dbReference type="SAM" id="MobiDB-lite"/>
    </source>
</evidence>
<name>X1M134_9ZZZZ</name>
<feature type="non-terminal residue" evidence="2">
    <location>
        <position position="32"/>
    </location>
</feature>
<reference evidence="2" key="1">
    <citation type="journal article" date="2014" name="Front. Microbiol.">
        <title>High frequency of phylogenetically diverse reductive dehalogenase-homologous genes in deep subseafloor sedimentary metagenomes.</title>
        <authorList>
            <person name="Kawai M."/>
            <person name="Futagami T."/>
            <person name="Toyoda A."/>
            <person name="Takaki Y."/>
            <person name="Nishi S."/>
            <person name="Hori S."/>
            <person name="Arai W."/>
            <person name="Tsubouchi T."/>
            <person name="Morono Y."/>
            <person name="Uchiyama I."/>
            <person name="Ito T."/>
            <person name="Fujiyama A."/>
            <person name="Inagaki F."/>
            <person name="Takami H."/>
        </authorList>
    </citation>
    <scope>NUCLEOTIDE SEQUENCE</scope>
    <source>
        <strain evidence="2">Expedition CK06-06</strain>
    </source>
</reference>
<proteinExistence type="predicted"/>
<gene>
    <name evidence="2" type="ORF">S06H3_10897</name>
</gene>